<gene>
    <name evidence="2" type="ORF">CBM2594_A10054</name>
</gene>
<accession>A0A7Z7J3Y5</accession>
<dbReference type="EMBL" id="OGUU01000001">
    <property type="protein sequence ID" value="SPC06084.1"/>
    <property type="molecule type" value="Genomic_DNA"/>
</dbReference>
<dbReference type="Proteomes" id="UP000257139">
    <property type="component" value="Chromosome CBM2594_a"/>
</dbReference>
<feature type="compositionally biased region" description="Low complexity" evidence="1">
    <location>
        <begin position="65"/>
        <end position="78"/>
    </location>
</feature>
<feature type="region of interest" description="Disordered" evidence="1">
    <location>
        <begin position="59"/>
        <end position="90"/>
    </location>
</feature>
<sequence>MNWAWPSNTPPGARTAAPSLLPYRTFALPVVPADAAGDPGGRKHGAGPGVHLRYRRQQHMSLGPAAARAASASVAHASPRGPATMAKESP</sequence>
<evidence type="ECO:0000313" key="2">
    <source>
        <dbReference type="EMBL" id="SPC06084.1"/>
    </source>
</evidence>
<dbReference type="AlphaFoldDB" id="A0A7Z7J3Y5"/>
<name>A0A7Z7J3Y5_9BURK</name>
<protein>
    <submittedName>
        <fullName evidence="2">Uncharacterized protein</fullName>
    </submittedName>
</protein>
<organism evidence="2 3">
    <name type="scientific">Cupriavidus taiwanensis</name>
    <dbReference type="NCBI Taxonomy" id="164546"/>
    <lineage>
        <taxon>Bacteria</taxon>
        <taxon>Pseudomonadati</taxon>
        <taxon>Pseudomonadota</taxon>
        <taxon>Betaproteobacteria</taxon>
        <taxon>Burkholderiales</taxon>
        <taxon>Burkholderiaceae</taxon>
        <taxon>Cupriavidus</taxon>
    </lineage>
</organism>
<reference evidence="2 3" key="1">
    <citation type="submission" date="2018-01" db="EMBL/GenBank/DDBJ databases">
        <authorList>
            <person name="Clerissi C."/>
        </authorList>
    </citation>
    <scope>NUCLEOTIDE SEQUENCE [LARGE SCALE GENOMIC DNA]</scope>
    <source>
        <strain evidence="2">Cupriavidus taiwanensis STM 6021</strain>
    </source>
</reference>
<comment type="caution">
    <text evidence="2">The sequence shown here is derived from an EMBL/GenBank/DDBJ whole genome shotgun (WGS) entry which is preliminary data.</text>
</comment>
<evidence type="ECO:0000256" key="1">
    <source>
        <dbReference type="SAM" id="MobiDB-lite"/>
    </source>
</evidence>
<evidence type="ECO:0000313" key="3">
    <source>
        <dbReference type="Proteomes" id="UP000257139"/>
    </source>
</evidence>
<proteinExistence type="predicted"/>